<proteinExistence type="predicted"/>
<sequence length="218" mass="24965">MSPLYVTLYLQQGDFEAAYAEIRRIVKVSKAAVVPADHQMAQAWPFLLVKLGKWNECAEVRRFVKRYAGRAGEEERERLSRFYLQRTQIAWSSGEERATRFFLDLAGTAAPPGSDVIREIHAWHDILAEYEELVRVSRDQRVPVPVRARMLVWYVDRRPESVSAEYLDLLSLLEPFLEEPLGNPARVAEEVARIRSRYPHLHALFADSLSALVAGQDG</sequence>
<dbReference type="Proteomes" id="UP000183508">
    <property type="component" value="Unassembled WGS sequence"/>
</dbReference>
<gene>
    <name evidence="1" type="ORF">SAMN05421543_10216</name>
</gene>
<keyword evidence="2" id="KW-1185">Reference proteome</keyword>
<reference evidence="2" key="1">
    <citation type="submission" date="2016-10" db="EMBL/GenBank/DDBJ databases">
        <authorList>
            <person name="Varghese N."/>
        </authorList>
    </citation>
    <scope>NUCLEOTIDE SEQUENCE [LARGE SCALE GENOMIC DNA]</scope>
    <source>
        <strain evidence="2">DSM 17980</strain>
    </source>
</reference>
<dbReference type="STRING" id="392015.SAMN05421543_10216"/>
<name>A0A1I7G6L0_9BACL</name>
<dbReference type="OrthoDB" id="9821349at2"/>
<dbReference type="RefSeq" id="WP_074949338.1">
    <property type="nucleotide sequence ID" value="NZ_FPBV01000002.1"/>
</dbReference>
<evidence type="ECO:0000313" key="2">
    <source>
        <dbReference type="Proteomes" id="UP000183508"/>
    </source>
</evidence>
<evidence type="ECO:0000313" key="1">
    <source>
        <dbReference type="EMBL" id="SFU43886.1"/>
    </source>
</evidence>
<dbReference type="EMBL" id="FPBV01000002">
    <property type="protein sequence ID" value="SFU43886.1"/>
    <property type="molecule type" value="Genomic_DNA"/>
</dbReference>
<protein>
    <submittedName>
        <fullName evidence="1">Uncharacterized protein</fullName>
    </submittedName>
</protein>
<accession>A0A1I7G6L0</accession>
<dbReference type="AlphaFoldDB" id="A0A1I7G6L0"/>
<organism evidence="1 2">
    <name type="scientific">Alicyclobacillus macrosporangiidus</name>
    <dbReference type="NCBI Taxonomy" id="392015"/>
    <lineage>
        <taxon>Bacteria</taxon>
        <taxon>Bacillati</taxon>
        <taxon>Bacillota</taxon>
        <taxon>Bacilli</taxon>
        <taxon>Bacillales</taxon>
        <taxon>Alicyclobacillaceae</taxon>
        <taxon>Alicyclobacillus</taxon>
    </lineage>
</organism>